<evidence type="ECO:0000313" key="3">
    <source>
        <dbReference type="EMBL" id="MSB20004.1"/>
    </source>
</evidence>
<feature type="chain" id="PRO_5038339989" evidence="2">
    <location>
        <begin position="31"/>
        <end position="186"/>
    </location>
</feature>
<feature type="region of interest" description="Disordered" evidence="1">
    <location>
        <begin position="146"/>
        <end position="186"/>
    </location>
</feature>
<organism evidence="3 4">
    <name type="scientific">Flavonifractor plautii</name>
    <name type="common">Fusobacterium plautii</name>
    <dbReference type="NCBI Taxonomy" id="292800"/>
    <lineage>
        <taxon>Bacteria</taxon>
        <taxon>Bacillati</taxon>
        <taxon>Bacillota</taxon>
        <taxon>Clostridia</taxon>
        <taxon>Eubacteriales</taxon>
        <taxon>Oscillospiraceae</taxon>
        <taxon>Flavonifractor</taxon>
    </lineage>
</organism>
<proteinExistence type="predicted"/>
<gene>
    <name evidence="3" type="ORF">GKE97_10800</name>
</gene>
<name>A0A6I2R0B2_FLAPL</name>
<sequence>MFKTISFGKRIAIVVAMFMALCLCMTGCNSQGEDPAHGSQKPAVSIPPADITDAAEDFTKELEPLKYKDGEQVESPFYRVISENNELFYEVQPKGEDKPMRLPIDSVIYIVGSPEECKVEKVSFDYTPDGGETETIEQYRIYATSNTGGVLDEDGKPVVGDEDPVGEGVEDVSAQGEVRPTADSED</sequence>
<dbReference type="RefSeq" id="WP_108981754.1">
    <property type="nucleotide sequence ID" value="NZ_JAQLWY010000020.1"/>
</dbReference>
<evidence type="ECO:0000256" key="1">
    <source>
        <dbReference type="SAM" id="MobiDB-lite"/>
    </source>
</evidence>
<evidence type="ECO:0000256" key="2">
    <source>
        <dbReference type="SAM" id="SignalP"/>
    </source>
</evidence>
<reference evidence="3 4" key="1">
    <citation type="journal article" date="2019" name="Nat. Med.">
        <title>A library of human gut bacterial isolates paired with longitudinal multiomics data enables mechanistic microbiome research.</title>
        <authorList>
            <person name="Poyet M."/>
            <person name="Groussin M."/>
            <person name="Gibbons S.M."/>
            <person name="Avila-Pacheco J."/>
            <person name="Jiang X."/>
            <person name="Kearney S.M."/>
            <person name="Perrotta A.R."/>
            <person name="Berdy B."/>
            <person name="Zhao S."/>
            <person name="Lieberman T.D."/>
            <person name="Swanson P.K."/>
            <person name="Smith M."/>
            <person name="Roesemann S."/>
            <person name="Alexander J.E."/>
            <person name="Rich S.A."/>
            <person name="Livny J."/>
            <person name="Vlamakis H."/>
            <person name="Clish C."/>
            <person name="Bullock K."/>
            <person name="Deik A."/>
            <person name="Scott J."/>
            <person name="Pierce K.A."/>
            <person name="Xavier R.J."/>
            <person name="Alm E.J."/>
        </authorList>
    </citation>
    <scope>NUCLEOTIDE SEQUENCE [LARGE SCALE GENOMIC DNA]</scope>
    <source>
        <strain evidence="3 4">BIOML-A2</strain>
    </source>
</reference>
<dbReference type="Proteomes" id="UP000434475">
    <property type="component" value="Unassembled WGS sequence"/>
</dbReference>
<keyword evidence="2" id="KW-0732">Signal</keyword>
<feature type="compositionally biased region" description="Acidic residues" evidence="1">
    <location>
        <begin position="160"/>
        <end position="170"/>
    </location>
</feature>
<accession>A0A6I2R0B2</accession>
<feature type="signal peptide" evidence="2">
    <location>
        <begin position="1"/>
        <end position="30"/>
    </location>
</feature>
<comment type="caution">
    <text evidence="3">The sequence shown here is derived from an EMBL/GenBank/DDBJ whole genome shotgun (WGS) entry which is preliminary data.</text>
</comment>
<evidence type="ECO:0000313" key="4">
    <source>
        <dbReference type="Proteomes" id="UP000434475"/>
    </source>
</evidence>
<protein>
    <submittedName>
        <fullName evidence="3">Uncharacterized protein</fullName>
    </submittedName>
</protein>
<dbReference type="AlphaFoldDB" id="A0A6I2R0B2"/>
<dbReference type="EMBL" id="WKPR01000009">
    <property type="protein sequence ID" value="MSB20004.1"/>
    <property type="molecule type" value="Genomic_DNA"/>
</dbReference>